<dbReference type="EMBL" id="PJMY01000003">
    <property type="protein sequence ID" value="PKV92583.1"/>
    <property type="molecule type" value="Genomic_DNA"/>
</dbReference>
<evidence type="ECO:0000313" key="5">
    <source>
        <dbReference type="Proteomes" id="UP000550260"/>
    </source>
</evidence>
<organism evidence="3 4">
    <name type="scientific">Amycolatopsis echigonensis</name>
    <dbReference type="NCBI Taxonomy" id="2576905"/>
    <lineage>
        <taxon>Bacteria</taxon>
        <taxon>Bacillati</taxon>
        <taxon>Actinomycetota</taxon>
        <taxon>Actinomycetes</taxon>
        <taxon>Pseudonocardiales</taxon>
        <taxon>Pseudonocardiaceae</taxon>
        <taxon>Amycolatopsis</taxon>
    </lineage>
</organism>
<keyword evidence="1" id="KW-1133">Transmembrane helix</keyword>
<reference evidence="2 5" key="2">
    <citation type="submission" date="2020-08" db="EMBL/GenBank/DDBJ databases">
        <title>Amycolatopsis echigonensis JCM 21831.</title>
        <authorList>
            <person name="Tedsree N."/>
            <person name="Kuncharoen N."/>
            <person name="Likhitwitayawuid K."/>
            <person name="Tanasupawat S."/>
        </authorList>
    </citation>
    <scope>NUCLEOTIDE SEQUENCE [LARGE SCALE GENOMIC DNA]</scope>
    <source>
        <strain evidence="2 5">JCM 21831</strain>
    </source>
</reference>
<accession>A0A2N3WFD4</accession>
<comment type="caution">
    <text evidence="3">The sequence shown here is derived from an EMBL/GenBank/DDBJ whole genome shotgun (WGS) entry which is preliminary data.</text>
</comment>
<evidence type="ECO:0000313" key="4">
    <source>
        <dbReference type="Proteomes" id="UP000233750"/>
    </source>
</evidence>
<dbReference type="Proteomes" id="UP000550260">
    <property type="component" value="Unassembled WGS sequence"/>
</dbReference>
<accession>A0A8E1VW89</accession>
<evidence type="ECO:0000313" key="2">
    <source>
        <dbReference type="EMBL" id="MBB2499462.1"/>
    </source>
</evidence>
<proteinExistence type="predicted"/>
<evidence type="ECO:0000313" key="3">
    <source>
        <dbReference type="EMBL" id="PKV92583.1"/>
    </source>
</evidence>
<dbReference type="EMBL" id="JACJHR010000011">
    <property type="protein sequence ID" value="MBB2499462.1"/>
    <property type="molecule type" value="Genomic_DNA"/>
</dbReference>
<protein>
    <submittedName>
        <fullName evidence="3">Uncharacterized protein</fullName>
    </submittedName>
</protein>
<name>A0A2N3WFD4_9PSEU</name>
<keyword evidence="1" id="KW-0472">Membrane</keyword>
<dbReference type="AlphaFoldDB" id="A0A2N3WFD4"/>
<evidence type="ECO:0000256" key="1">
    <source>
        <dbReference type="SAM" id="Phobius"/>
    </source>
</evidence>
<feature type="transmembrane region" description="Helical" evidence="1">
    <location>
        <begin position="45"/>
        <end position="68"/>
    </location>
</feature>
<keyword evidence="1" id="KW-0812">Transmembrane</keyword>
<reference evidence="3 4" key="1">
    <citation type="submission" date="2017-12" db="EMBL/GenBank/DDBJ databases">
        <title>Sequencing the genomes of 1000 Actinobacteria strains.</title>
        <authorList>
            <person name="Klenk H.-P."/>
        </authorList>
    </citation>
    <scope>NUCLEOTIDE SEQUENCE [LARGE SCALE GENOMIC DNA]</scope>
    <source>
        <strain evidence="3 4">DSM 45165</strain>
    </source>
</reference>
<keyword evidence="4" id="KW-1185">Reference proteome</keyword>
<feature type="transmembrane region" description="Helical" evidence="1">
    <location>
        <begin position="107"/>
        <end position="127"/>
    </location>
</feature>
<sequence length="140" mass="14363">MTRARDNAAGPDRQSWVDRIDAPEAVRGASTGFSVLLIGGLVQPLVVALVPVLGYVWLPLVAVVAFFVASRRIGNASLPVVHGALAALCSYLLALPLSLLVPAGRDPLQIGLTAATAVVVGGASGFFRGRMSGVEKSGDS</sequence>
<dbReference type="OrthoDB" id="3790104at2"/>
<feature type="transmembrane region" description="Helical" evidence="1">
    <location>
        <begin position="80"/>
        <end position="101"/>
    </location>
</feature>
<gene>
    <name evidence="3" type="ORF">ATK30_3403</name>
    <name evidence="2" type="ORF">H5411_10000</name>
</gene>
<dbReference type="Proteomes" id="UP000233750">
    <property type="component" value="Unassembled WGS sequence"/>
</dbReference>